<dbReference type="Gene3D" id="3.30.950.10">
    <property type="entry name" value="Methyltransferase, Cobalt-precorrin-4 Transmethylase, Domain 2"/>
    <property type="match status" value="1"/>
</dbReference>
<dbReference type="GeneID" id="73046497"/>
<proteinExistence type="predicted"/>
<feature type="region of interest" description="Disordered" evidence="7">
    <location>
        <begin position="1"/>
        <end position="21"/>
    </location>
</feature>
<dbReference type="FunFam" id="3.30.950.10:FF:000001">
    <property type="entry name" value="Siroheme synthase"/>
    <property type="match status" value="1"/>
</dbReference>
<dbReference type="EMBL" id="JBHSHT010000002">
    <property type="protein sequence ID" value="MFC4826406.1"/>
    <property type="molecule type" value="Genomic_DNA"/>
</dbReference>
<keyword evidence="4 9" id="KW-0808">Transferase</keyword>
<feature type="compositionally biased region" description="Polar residues" evidence="7">
    <location>
        <begin position="1"/>
        <end position="13"/>
    </location>
</feature>
<evidence type="ECO:0000256" key="4">
    <source>
        <dbReference type="ARBA" id="ARBA00022679"/>
    </source>
</evidence>
<reference evidence="9 10" key="1">
    <citation type="journal article" date="2019" name="Int. J. Syst. Evol. Microbiol.">
        <title>The Global Catalogue of Microorganisms (GCM) 10K type strain sequencing project: providing services to taxonomists for standard genome sequencing and annotation.</title>
        <authorList>
            <consortium name="The Broad Institute Genomics Platform"/>
            <consortium name="The Broad Institute Genome Sequencing Center for Infectious Disease"/>
            <person name="Wu L."/>
            <person name="Ma J."/>
        </authorList>
    </citation>
    <scope>NUCLEOTIDE SEQUENCE [LARGE SCALE GENOMIC DNA]</scope>
    <source>
        <strain evidence="9 10">XZYJ18</strain>
    </source>
</reference>
<dbReference type="InterPro" id="IPR014776">
    <property type="entry name" value="4pyrrole_Mease_sub2"/>
</dbReference>
<keyword evidence="3 9" id="KW-0489">Methyltransferase</keyword>
<evidence type="ECO:0000313" key="9">
    <source>
        <dbReference type="EMBL" id="MFC4826406.1"/>
    </source>
</evidence>
<evidence type="ECO:0000313" key="10">
    <source>
        <dbReference type="Proteomes" id="UP001595945"/>
    </source>
</evidence>
<evidence type="ECO:0000259" key="8">
    <source>
        <dbReference type="Pfam" id="PF00590"/>
    </source>
</evidence>
<comment type="subunit">
    <text evidence="1">Homodimer.</text>
</comment>
<name>A0ABD5Q6S7_9EURY</name>
<evidence type="ECO:0000256" key="6">
    <source>
        <dbReference type="ARBA" id="ARBA00023244"/>
    </source>
</evidence>
<dbReference type="PROSITE" id="PS00839">
    <property type="entry name" value="SUMT_1"/>
    <property type="match status" value="1"/>
</dbReference>
<dbReference type="GO" id="GO:0032259">
    <property type="term" value="P:methylation"/>
    <property type="evidence" value="ECO:0007669"/>
    <property type="project" value="UniProtKB-KW"/>
</dbReference>
<accession>A0ABD5Q6S7</accession>
<dbReference type="PANTHER" id="PTHR45790:SF3">
    <property type="entry name" value="S-ADENOSYL-L-METHIONINE-DEPENDENT UROPORPHYRINOGEN III METHYLTRANSFERASE, CHLOROPLASTIC"/>
    <property type="match status" value="1"/>
</dbReference>
<dbReference type="GO" id="GO:0004851">
    <property type="term" value="F:uroporphyrin-III C-methyltransferase activity"/>
    <property type="evidence" value="ECO:0007669"/>
    <property type="project" value="UniProtKB-EC"/>
</dbReference>
<evidence type="ECO:0000256" key="1">
    <source>
        <dbReference type="ARBA" id="ARBA00011738"/>
    </source>
</evidence>
<dbReference type="SUPFAM" id="SSF53790">
    <property type="entry name" value="Tetrapyrrole methylase"/>
    <property type="match status" value="1"/>
</dbReference>
<dbReference type="InterPro" id="IPR000878">
    <property type="entry name" value="4pyrrol_Mease"/>
</dbReference>
<sequence>MSHPNRNATTGTVSLVGAGPGDPELLTVKARRLLDEADVVFHDNLVGDELVESVPDCTTVENVGKRPGGDRTPQAEINDMLVREARAGRDVVRLKGGDPTLFGRGGEEAEYLARHGVPFEFVPGVTSAVAGPSAGGIPATHRDHASALAVVTGHEDPTKPDSAIDWEALASIVSAGGTLVVLMGVGRLPDNVAALESHGVCADTPVAMVERATLPSERTVTGSLDTIVERARNADIEPPAVTVVGDVVNVRETVKNCLGGSASELGPAVGVGRVEDEIEVNQQ</sequence>
<evidence type="ECO:0000256" key="7">
    <source>
        <dbReference type="SAM" id="MobiDB-lite"/>
    </source>
</evidence>
<dbReference type="Gene3D" id="3.40.1010.10">
    <property type="entry name" value="Cobalt-precorrin-4 Transmethylase, Domain 1"/>
    <property type="match status" value="1"/>
</dbReference>
<dbReference type="NCBIfam" id="NF004790">
    <property type="entry name" value="PRK06136.1"/>
    <property type="match status" value="1"/>
</dbReference>
<dbReference type="CDD" id="cd11642">
    <property type="entry name" value="SUMT"/>
    <property type="match status" value="1"/>
</dbReference>
<dbReference type="EC" id="2.1.1.107" evidence="2"/>
<dbReference type="InterPro" id="IPR035996">
    <property type="entry name" value="4pyrrol_Methylase_sf"/>
</dbReference>
<dbReference type="InterPro" id="IPR050161">
    <property type="entry name" value="Siro_Cobalamin_biosynth"/>
</dbReference>
<feature type="domain" description="Tetrapyrrole methylase" evidence="8">
    <location>
        <begin position="13"/>
        <end position="227"/>
    </location>
</feature>
<comment type="caution">
    <text evidence="9">The sequence shown here is derived from an EMBL/GenBank/DDBJ whole genome shotgun (WGS) entry which is preliminary data.</text>
</comment>
<protein>
    <recommendedName>
        <fullName evidence="2">uroporphyrinogen-III C-methyltransferase</fullName>
        <ecNumber evidence="2">2.1.1.107</ecNumber>
    </recommendedName>
</protein>
<dbReference type="InterPro" id="IPR014777">
    <property type="entry name" value="4pyrrole_Mease_sub1"/>
</dbReference>
<dbReference type="InterPro" id="IPR003043">
    <property type="entry name" value="Uropor_MeTrfase_CS"/>
</dbReference>
<dbReference type="Pfam" id="PF00590">
    <property type="entry name" value="TP_methylase"/>
    <property type="match status" value="1"/>
</dbReference>
<dbReference type="PANTHER" id="PTHR45790">
    <property type="entry name" value="SIROHEME SYNTHASE-RELATED"/>
    <property type="match status" value="1"/>
</dbReference>
<dbReference type="Proteomes" id="UP001595945">
    <property type="component" value="Unassembled WGS sequence"/>
</dbReference>
<keyword evidence="6" id="KW-0627">Porphyrin biosynthesis</keyword>
<dbReference type="FunFam" id="3.40.1010.10:FF:000001">
    <property type="entry name" value="Siroheme synthase"/>
    <property type="match status" value="1"/>
</dbReference>
<evidence type="ECO:0000256" key="5">
    <source>
        <dbReference type="ARBA" id="ARBA00022691"/>
    </source>
</evidence>
<keyword evidence="5" id="KW-0949">S-adenosyl-L-methionine</keyword>
<dbReference type="GO" id="GO:0019354">
    <property type="term" value="P:siroheme biosynthetic process"/>
    <property type="evidence" value="ECO:0007669"/>
    <property type="project" value="UniProtKB-ARBA"/>
</dbReference>
<gene>
    <name evidence="9" type="primary">cobA</name>
    <name evidence="9" type="ORF">ACFO9K_19290</name>
</gene>
<keyword evidence="10" id="KW-1185">Reference proteome</keyword>
<dbReference type="InterPro" id="IPR006366">
    <property type="entry name" value="CobA/CysG_C"/>
</dbReference>
<organism evidence="9 10">
    <name type="scientific">Halorussus aquaticus</name>
    <dbReference type="NCBI Taxonomy" id="2953748"/>
    <lineage>
        <taxon>Archaea</taxon>
        <taxon>Methanobacteriati</taxon>
        <taxon>Methanobacteriota</taxon>
        <taxon>Stenosarchaea group</taxon>
        <taxon>Halobacteria</taxon>
        <taxon>Halobacteriales</taxon>
        <taxon>Haladaptataceae</taxon>
        <taxon>Halorussus</taxon>
    </lineage>
</organism>
<evidence type="ECO:0000256" key="3">
    <source>
        <dbReference type="ARBA" id="ARBA00022603"/>
    </source>
</evidence>
<dbReference type="RefSeq" id="WP_254267992.1">
    <property type="nucleotide sequence ID" value="NZ_CP100400.1"/>
</dbReference>
<dbReference type="NCBIfam" id="TIGR01469">
    <property type="entry name" value="cobA_cysG_Cterm"/>
    <property type="match status" value="1"/>
</dbReference>
<dbReference type="AlphaFoldDB" id="A0ABD5Q6S7"/>
<evidence type="ECO:0000256" key="2">
    <source>
        <dbReference type="ARBA" id="ARBA00012162"/>
    </source>
</evidence>